<sequence length="576" mass="64458">MPEKGVVALFRREVDWMKLKRQLSSKVDLASPGASYGKFVTHPQCCARPTGRRQTFTPHISGPSDPLFTQLPIAAGHSSSGYYCNSCHSASDEDEEDPEPLVDDDENSTSEDSALAIGSCKFTAESVNTLDISGQIYAKDRGKELAIVICNPITHQNFVMRINFGTEAHVFWMPTEWYQEIVSKPPVHRGKKSFAYIMPDEYVDGPAHGCLISLQAAFVCPEWTLVFVDHQVFIQFHLMQLSDSFLPSDLQPGSKFWPSLWSRTHGPVYHQEPEATLECLQRWRSKTIDTSNRMAIFEAVKKTQTVFNGCGAQETTDLLLLAFIHPQMPALYVCANSHIWSRLVAALIWYDKDRATLGRPDQPMPYISGPRPIRFNPDGHTKYLSTILAYRRSHVTLSGKDLQTVHDLGLFLSDAVIEEDGRARAANSASPSIPTQLRNGRKSIRVPNFAITWHSGKTKHVTYTPFTAKPASDWQKVTRETVGSDVRDEVNKTTLGLYSFRLLVDCVWSAKTVSKAGIPLGRRPLLTVGNSNRKCPRAEVIAKTAAPKKKRKVITEEKENVDLTEGIRTRSGKKLN</sequence>
<evidence type="ECO:0000256" key="1">
    <source>
        <dbReference type="SAM" id="MobiDB-lite"/>
    </source>
</evidence>
<proteinExistence type="predicted"/>
<reference evidence="2" key="1">
    <citation type="submission" date="2023-03" db="EMBL/GenBank/DDBJ databases">
        <title>Massive genome expansion in bonnet fungi (Mycena s.s.) driven by repeated elements and novel gene families across ecological guilds.</title>
        <authorList>
            <consortium name="Lawrence Berkeley National Laboratory"/>
            <person name="Harder C.B."/>
            <person name="Miyauchi S."/>
            <person name="Viragh M."/>
            <person name="Kuo A."/>
            <person name="Thoen E."/>
            <person name="Andreopoulos B."/>
            <person name="Lu D."/>
            <person name="Skrede I."/>
            <person name="Drula E."/>
            <person name="Henrissat B."/>
            <person name="Morin E."/>
            <person name="Kohler A."/>
            <person name="Barry K."/>
            <person name="LaButti K."/>
            <person name="Morin E."/>
            <person name="Salamov A."/>
            <person name="Lipzen A."/>
            <person name="Mereny Z."/>
            <person name="Hegedus B."/>
            <person name="Baldrian P."/>
            <person name="Stursova M."/>
            <person name="Weitz H."/>
            <person name="Taylor A."/>
            <person name="Grigoriev I.V."/>
            <person name="Nagy L.G."/>
            <person name="Martin F."/>
            <person name="Kauserud H."/>
        </authorList>
    </citation>
    <scope>NUCLEOTIDE SEQUENCE</scope>
    <source>
        <strain evidence="2">CBHHK182m</strain>
    </source>
</reference>
<dbReference type="AlphaFoldDB" id="A0AAD7NT61"/>
<feature type="compositionally biased region" description="Acidic residues" evidence="1">
    <location>
        <begin position="92"/>
        <end position="109"/>
    </location>
</feature>
<dbReference type="Proteomes" id="UP001215598">
    <property type="component" value="Unassembled WGS sequence"/>
</dbReference>
<organism evidence="2 3">
    <name type="scientific">Mycena metata</name>
    <dbReference type="NCBI Taxonomy" id="1033252"/>
    <lineage>
        <taxon>Eukaryota</taxon>
        <taxon>Fungi</taxon>
        <taxon>Dikarya</taxon>
        <taxon>Basidiomycota</taxon>
        <taxon>Agaricomycotina</taxon>
        <taxon>Agaricomycetes</taxon>
        <taxon>Agaricomycetidae</taxon>
        <taxon>Agaricales</taxon>
        <taxon>Marasmiineae</taxon>
        <taxon>Mycenaceae</taxon>
        <taxon>Mycena</taxon>
    </lineage>
</organism>
<evidence type="ECO:0000313" key="3">
    <source>
        <dbReference type="Proteomes" id="UP001215598"/>
    </source>
</evidence>
<feature type="region of interest" description="Disordered" evidence="1">
    <location>
        <begin position="86"/>
        <end position="109"/>
    </location>
</feature>
<evidence type="ECO:0000313" key="2">
    <source>
        <dbReference type="EMBL" id="KAJ7774065.1"/>
    </source>
</evidence>
<name>A0AAD7NT61_9AGAR</name>
<dbReference type="EMBL" id="JARKIB010000012">
    <property type="protein sequence ID" value="KAJ7774065.1"/>
    <property type="molecule type" value="Genomic_DNA"/>
</dbReference>
<gene>
    <name evidence="2" type="ORF">B0H16DRAFT_1510917</name>
</gene>
<keyword evidence="3" id="KW-1185">Reference proteome</keyword>
<protein>
    <submittedName>
        <fullName evidence="2">Uncharacterized protein</fullName>
    </submittedName>
</protein>
<comment type="caution">
    <text evidence="2">The sequence shown here is derived from an EMBL/GenBank/DDBJ whole genome shotgun (WGS) entry which is preliminary data.</text>
</comment>
<accession>A0AAD7NT61</accession>